<dbReference type="GO" id="GO:0005886">
    <property type="term" value="C:plasma membrane"/>
    <property type="evidence" value="ECO:0007669"/>
    <property type="project" value="UniProtKB-SubCell"/>
</dbReference>
<feature type="transmembrane region" description="Helical" evidence="8">
    <location>
        <begin position="49"/>
        <end position="69"/>
    </location>
</feature>
<evidence type="ECO:0000256" key="2">
    <source>
        <dbReference type="ARBA" id="ARBA00022448"/>
    </source>
</evidence>
<evidence type="ECO:0000256" key="5">
    <source>
        <dbReference type="ARBA" id="ARBA00022692"/>
    </source>
</evidence>
<comment type="subcellular location">
    <subcellularLocation>
        <location evidence="1">Cell inner membrane</location>
        <topology evidence="1">Multi-pass membrane protein</topology>
    </subcellularLocation>
</comment>
<dbReference type="Pfam" id="PF01061">
    <property type="entry name" value="ABC2_membrane"/>
    <property type="match status" value="1"/>
</dbReference>
<keyword evidence="5 8" id="KW-0812">Transmembrane</keyword>
<feature type="transmembrane region" description="Helical" evidence="8">
    <location>
        <begin position="84"/>
        <end position="104"/>
    </location>
</feature>
<protein>
    <recommendedName>
        <fullName evidence="9">ABC transmembrane type-2 domain-containing protein</fullName>
    </recommendedName>
</protein>
<feature type="transmembrane region" description="Helical" evidence="8">
    <location>
        <begin position="158"/>
        <end position="184"/>
    </location>
</feature>
<keyword evidence="6 8" id="KW-1133">Transmembrane helix</keyword>
<dbReference type="PROSITE" id="PS51012">
    <property type="entry name" value="ABC_TM2"/>
    <property type="match status" value="1"/>
</dbReference>
<accession>A0A3B0VXJ7</accession>
<evidence type="ECO:0000256" key="3">
    <source>
        <dbReference type="ARBA" id="ARBA00022475"/>
    </source>
</evidence>
<evidence type="ECO:0000313" key="10">
    <source>
        <dbReference type="EMBL" id="VAW48335.1"/>
    </source>
</evidence>
<dbReference type="GO" id="GO:0015920">
    <property type="term" value="P:lipopolysaccharide transport"/>
    <property type="evidence" value="ECO:0007669"/>
    <property type="project" value="TreeGrafter"/>
</dbReference>
<dbReference type="InterPro" id="IPR013525">
    <property type="entry name" value="ABC2_TM"/>
</dbReference>
<name>A0A3B0VXJ7_9ZZZZ</name>
<gene>
    <name evidence="10" type="ORF">MNBD_GAMMA03-2082</name>
</gene>
<dbReference type="GO" id="GO:0140359">
    <property type="term" value="F:ABC-type transporter activity"/>
    <property type="evidence" value="ECO:0007669"/>
    <property type="project" value="InterPro"/>
</dbReference>
<evidence type="ECO:0000256" key="1">
    <source>
        <dbReference type="ARBA" id="ARBA00004429"/>
    </source>
</evidence>
<feature type="transmembrane region" description="Helical" evidence="8">
    <location>
        <begin position="247"/>
        <end position="265"/>
    </location>
</feature>
<feature type="domain" description="ABC transmembrane type-2" evidence="9">
    <location>
        <begin position="50"/>
        <end position="268"/>
    </location>
</feature>
<evidence type="ECO:0000256" key="4">
    <source>
        <dbReference type="ARBA" id="ARBA00022519"/>
    </source>
</evidence>
<dbReference type="AlphaFoldDB" id="A0A3B0VXJ7"/>
<dbReference type="InterPro" id="IPR047817">
    <property type="entry name" value="ABC2_TM_bact-type"/>
</dbReference>
<feature type="transmembrane region" description="Helical" evidence="8">
    <location>
        <begin position="191"/>
        <end position="212"/>
    </location>
</feature>
<keyword evidence="7 8" id="KW-0472">Membrane</keyword>
<proteinExistence type="predicted"/>
<keyword evidence="3" id="KW-1003">Cell membrane</keyword>
<keyword evidence="2" id="KW-0813">Transport</keyword>
<sequence>MATKTYEPNKYLKLGVKIWVEMFQELMECRELIWRLFVRNLTAKYKQAAFGYVWVLITPFIAIGTFMFLNRAGILNIGDTDMPYPLFALIGLSVWQLFSTGLTNGCNSLVSAGDMISKINFPREVLVFSSMAQALFEFMVKYILILIGFIVFQWMPSWGIIFFPLAVFPLFILTLGLSLILSLINGVVRDTVNVVTLLTTFLMFLTPVLYPISVEKSIFFLLNPLAPLIDAPRNLIIYGYIQEPRSFISASGLSVLIFFMAWRLFHLVETKIPERM</sequence>
<evidence type="ECO:0000256" key="7">
    <source>
        <dbReference type="ARBA" id="ARBA00023136"/>
    </source>
</evidence>
<reference evidence="10" key="1">
    <citation type="submission" date="2018-06" db="EMBL/GenBank/DDBJ databases">
        <authorList>
            <person name="Zhirakovskaya E."/>
        </authorList>
    </citation>
    <scope>NUCLEOTIDE SEQUENCE</scope>
</reference>
<evidence type="ECO:0000256" key="6">
    <source>
        <dbReference type="ARBA" id="ARBA00022989"/>
    </source>
</evidence>
<feature type="transmembrane region" description="Helical" evidence="8">
    <location>
        <begin position="125"/>
        <end position="152"/>
    </location>
</feature>
<dbReference type="EMBL" id="UOFC01000203">
    <property type="protein sequence ID" value="VAW48335.1"/>
    <property type="molecule type" value="Genomic_DNA"/>
</dbReference>
<evidence type="ECO:0000259" key="9">
    <source>
        <dbReference type="PROSITE" id="PS51012"/>
    </source>
</evidence>
<evidence type="ECO:0000256" key="8">
    <source>
        <dbReference type="SAM" id="Phobius"/>
    </source>
</evidence>
<dbReference type="PANTHER" id="PTHR30413">
    <property type="entry name" value="INNER MEMBRANE TRANSPORT PERMEASE"/>
    <property type="match status" value="1"/>
</dbReference>
<keyword evidence="4" id="KW-0997">Cell inner membrane</keyword>
<organism evidence="10">
    <name type="scientific">hydrothermal vent metagenome</name>
    <dbReference type="NCBI Taxonomy" id="652676"/>
    <lineage>
        <taxon>unclassified sequences</taxon>
        <taxon>metagenomes</taxon>
        <taxon>ecological metagenomes</taxon>
    </lineage>
</organism>
<dbReference type="PANTHER" id="PTHR30413:SF8">
    <property type="entry name" value="TRANSPORT PERMEASE PROTEIN"/>
    <property type="match status" value="1"/>
</dbReference>